<protein>
    <submittedName>
        <fullName evidence="1">S-formylglutathione hydrolase FrmB</fullName>
    </submittedName>
</protein>
<accession>A0A239FT15</accession>
<dbReference type="InterPro" id="IPR029058">
    <property type="entry name" value="AB_hydrolase_fold"/>
</dbReference>
<dbReference type="InterPro" id="IPR050583">
    <property type="entry name" value="Mycobacterial_A85_antigen"/>
</dbReference>
<dbReference type="SUPFAM" id="SSF53474">
    <property type="entry name" value="alpha/beta-Hydrolases"/>
    <property type="match status" value="1"/>
</dbReference>
<dbReference type="GO" id="GO:0016747">
    <property type="term" value="F:acyltransferase activity, transferring groups other than amino-acyl groups"/>
    <property type="evidence" value="ECO:0007669"/>
    <property type="project" value="TreeGrafter"/>
</dbReference>
<keyword evidence="2" id="KW-1185">Reference proteome</keyword>
<dbReference type="GO" id="GO:0016787">
    <property type="term" value="F:hydrolase activity"/>
    <property type="evidence" value="ECO:0007669"/>
    <property type="project" value="UniProtKB-KW"/>
</dbReference>
<name>A0A239FT15_9NOCA</name>
<dbReference type="Pfam" id="PF00756">
    <property type="entry name" value="Esterase"/>
    <property type="match status" value="1"/>
</dbReference>
<sequence length="362" mass="38984">MLFVPALLATRRGRMDQSMHRRVLAALGASVVMTIFGTGVVSAQPLPGTGSSDGALPPSAESPITSARIDHVDMITPRRAAVFVESPAMNRIIQVQVLLPAAQAVSRPTLYMLDGVSAGKESNYTESTWTQKTDIVDFFANKNVNVVLPVGGSSSYYTDWNAPDPILGVNKWETFLTAELPPLIDARFNGNGTNAIAGVSMGAQAAMDLITRHPNLYTGVAGLSGCYDNSQNNLKDAVRATVAMNGGNATNMWGENADPKWIEHDPSRNAEALRGKDIYVSVGTGLPGPYELGPGGSGLQEAAQGGPLEAAALYCTTLFDTRLRYLDIPAQFTYRPYGIHQWPYWQDDLREAWPTLRQALGI</sequence>
<evidence type="ECO:0000313" key="2">
    <source>
        <dbReference type="Proteomes" id="UP000198327"/>
    </source>
</evidence>
<dbReference type="Proteomes" id="UP000198327">
    <property type="component" value="Unassembled WGS sequence"/>
</dbReference>
<dbReference type="AlphaFoldDB" id="A0A239FT15"/>
<dbReference type="InterPro" id="IPR000801">
    <property type="entry name" value="Esterase-like"/>
</dbReference>
<dbReference type="PANTHER" id="PTHR48098:SF1">
    <property type="entry name" value="DIACYLGLYCEROL ACYLTRANSFERASE_MYCOLYLTRANSFERASE AG85A"/>
    <property type="match status" value="1"/>
</dbReference>
<dbReference type="STRING" id="398843.A3K89_19005"/>
<dbReference type="Gene3D" id="3.40.50.1820">
    <property type="entry name" value="alpha/beta hydrolase"/>
    <property type="match status" value="1"/>
</dbReference>
<organism evidence="1 2">
    <name type="scientific">Rhodococcoides kyotonense</name>
    <dbReference type="NCBI Taxonomy" id="398843"/>
    <lineage>
        <taxon>Bacteria</taxon>
        <taxon>Bacillati</taxon>
        <taxon>Actinomycetota</taxon>
        <taxon>Actinomycetes</taxon>
        <taxon>Mycobacteriales</taxon>
        <taxon>Nocardiaceae</taxon>
        <taxon>Rhodococcoides</taxon>
    </lineage>
</organism>
<evidence type="ECO:0000313" key="1">
    <source>
        <dbReference type="EMBL" id="SNS59718.1"/>
    </source>
</evidence>
<dbReference type="EMBL" id="FZOW01000003">
    <property type="protein sequence ID" value="SNS59718.1"/>
    <property type="molecule type" value="Genomic_DNA"/>
</dbReference>
<reference evidence="2" key="1">
    <citation type="submission" date="2017-06" db="EMBL/GenBank/DDBJ databases">
        <authorList>
            <person name="Varghese N."/>
            <person name="Submissions S."/>
        </authorList>
    </citation>
    <scope>NUCLEOTIDE SEQUENCE [LARGE SCALE GENOMIC DNA]</scope>
    <source>
        <strain evidence="2">JCM 23211</strain>
    </source>
</reference>
<keyword evidence="1" id="KW-0378">Hydrolase</keyword>
<gene>
    <name evidence="1" type="ORF">SAMN05421642_103433</name>
</gene>
<dbReference type="PANTHER" id="PTHR48098">
    <property type="entry name" value="ENTEROCHELIN ESTERASE-RELATED"/>
    <property type="match status" value="1"/>
</dbReference>
<proteinExistence type="predicted"/>